<dbReference type="InterPro" id="IPR000086">
    <property type="entry name" value="NUDIX_hydrolase_dom"/>
</dbReference>
<dbReference type="PROSITE" id="PS51462">
    <property type="entry name" value="NUDIX"/>
    <property type="match status" value="1"/>
</dbReference>
<dbReference type="AlphaFoldDB" id="E6K068"/>
<keyword evidence="4" id="KW-1185">Reference proteome</keyword>
<dbReference type="EMBL" id="AEON01000001">
    <property type="protein sequence ID" value="EFT84180.1"/>
    <property type="molecule type" value="Genomic_DNA"/>
</dbReference>
<feature type="domain" description="Nudix hydrolase" evidence="2">
    <location>
        <begin position="1"/>
        <end position="96"/>
    </location>
</feature>
<dbReference type="PATRIC" id="fig|864564.6.peg.528"/>
<accession>E6K068</accession>
<dbReference type="InterPro" id="IPR015797">
    <property type="entry name" value="NUDIX_hydrolase-like_dom_sf"/>
</dbReference>
<dbReference type="SUPFAM" id="SSF55811">
    <property type="entry name" value="Nudix"/>
    <property type="match status" value="1"/>
</dbReference>
<organism evidence="3 4">
    <name type="scientific">Parascardovia denticolens DSM 10105 = JCM 12538</name>
    <dbReference type="NCBI Taxonomy" id="864564"/>
    <lineage>
        <taxon>Bacteria</taxon>
        <taxon>Bacillati</taxon>
        <taxon>Actinomycetota</taxon>
        <taxon>Actinomycetes</taxon>
        <taxon>Bifidobacteriales</taxon>
        <taxon>Bifidobacteriaceae</taxon>
        <taxon>Parascardovia</taxon>
    </lineage>
</organism>
<protein>
    <recommendedName>
        <fullName evidence="2">Nudix hydrolase domain-containing protein</fullName>
    </recommendedName>
</protein>
<dbReference type="Proteomes" id="UP000004946">
    <property type="component" value="Chromosome"/>
</dbReference>
<keyword evidence="1" id="KW-0378">Hydrolase</keyword>
<sequence>MTASGSAIAGETSQEAMGRELFEELGIRHDFRYDPPLLTVTENGCFDDIYLFKADCDLDRLVLQAEEVQEVSWADADGIKRMVVDGSFIPYPASFIDCFFITPGMGRTLKA</sequence>
<proteinExistence type="predicted"/>
<dbReference type="KEGG" id="pdo:PSDT_0480"/>
<dbReference type="eggNOG" id="COG1443">
    <property type="taxonomic scope" value="Bacteria"/>
</dbReference>
<evidence type="ECO:0000313" key="3">
    <source>
        <dbReference type="EMBL" id="EFT84180.1"/>
    </source>
</evidence>
<evidence type="ECO:0000313" key="4">
    <source>
        <dbReference type="Proteomes" id="UP000004946"/>
    </source>
</evidence>
<evidence type="ECO:0000256" key="1">
    <source>
        <dbReference type="ARBA" id="ARBA00022801"/>
    </source>
</evidence>
<dbReference type="Gene3D" id="3.90.79.10">
    <property type="entry name" value="Nucleoside Triphosphate Pyrophosphohydrolase"/>
    <property type="match status" value="1"/>
</dbReference>
<evidence type="ECO:0000259" key="2">
    <source>
        <dbReference type="PROSITE" id="PS51462"/>
    </source>
</evidence>
<dbReference type="RefSeq" id="WP_006290583.1">
    <property type="nucleotide sequence ID" value="NZ_AP012333.1"/>
</dbReference>
<reference evidence="3 4" key="1">
    <citation type="submission" date="2010-12" db="EMBL/GenBank/DDBJ databases">
        <authorList>
            <person name="Muzny D."/>
            <person name="Qin X."/>
            <person name="Buhay C."/>
            <person name="Dugan-Rocha S."/>
            <person name="Ding Y."/>
            <person name="Chen G."/>
            <person name="Hawes A."/>
            <person name="Holder M."/>
            <person name="Jhangiani S."/>
            <person name="Johnson A."/>
            <person name="Khan Z."/>
            <person name="Li Z."/>
            <person name="Liu W."/>
            <person name="Liu X."/>
            <person name="Perez L."/>
            <person name="Shen H."/>
            <person name="Wang Q."/>
            <person name="Watt J."/>
            <person name="Xi L."/>
            <person name="Xin Y."/>
            <person name="Zhou J."/>
            <person name="Deng J."/>
            <person name="Jiang H."/>
            <person name="Liu Y."/>
            <person name="Qu J."/>
            <person name="Song X.-Z."/>
            <person name="Zhang L."/>
            <person name="Villasana D."/>
            <person name="Johnson A."/>
            <person name="Liu J."/>
            <person name="Liyanage D."/>
            <person name="Lorensuhewa L."/>
            <person name="Robinson T."/>
            <person name="Song A."/>
            <person name="Song B.-B."/>
            <person name="Dinh H."/>
            <person name="Thornton R."/>
            <person name="Coyle M."/>
            <person name="Francisco L."/>
            <person name="Jackson L."/>
            <person name="Javaid M."/>
            <person name="Korchina V."/>
            <person name="Kovar C."/>
            <person name="Mata R."/>
            <person name="Mathew T."/>
            <person name="Ngo R."/>
            <person name="Nguyen L."/>
            <person name="Nguyen N."/>
            <person name="Okwuonu G."/>
            <person name="Ongeri F."/>
            <person name="Pham C."/>
            <person name="Simmons D."/>
            <person name="Wilczek-Boney K."/>
            <person name="Hale W."/>
            <person name="Jakkamsetti A."/>
            <person name="Pham P."/>
            <person name="Ruth R."/>
            <person name="San Lucas F."/>
            <person name="Warren J."/>
            <person name="Zhang J."/>
            <person name="Zhao Z."/>
            <person name="Zhou C."/>
            <person name="Zhu D."/>
            <person name="Lee S."/>
            <person name="Bess C."/>
            <person name="Blankenburg K."/>
            <person name="Forbes L."/>
            <person name="Fu Q."/>
            <person name="Gubbala S."/>
            <person name="Hirani K."/>
            <person name="Jayaseelan J.C."/>
            <person name="Lara F."/>
            <person name="Munidasa M."/>
            <person name="Palculict T."/>
            <person name="Patil S."/>
            <person name="Pu L.-L."/>
            <person name="Saada N."/>
            <person name="Tang L."/>
            <person name="Weissenberger G."/>
            <person name="Zhu Y."/>
            <person name="Hemphill L."/>
            <person name="Shang Y."/>
            <person name="Youmans B."/>
            <person name="Ayvaz T."/>
            <person name="Ross M."/>
            <person name="Santibanez J."/>
            <person name="Aqrawi P."/>
            <person name="Gross S."/>
            <person name="Joshi V."/>
            <person name="Fowler G."/>
            <person name="Nazareth L."/>
            <person name="Reid J."/>
            <person name="Worley K."/>
            <person name="Petrosino J."/>
            <person name="Highlander S."/>
            <person name="Gibbs R."/>
        </authorList>
    </citation>
    <scope>NUCLEOTIDE SEQUENCE [LARGE SCALE GENOMIC DNA]</scope>
    <source>
        <strain evidence="3 4">DSM 10105</strain>
    </source>
</reference>
<dbReference type="HOGENOM" id="CLU_2155904_0_0_11"/>
<comment type="caution">
    <text evidence="3">The sequence shown here is derived from an EMBL/GenBank/DDBJ whole genome shotgun (WGS) entry which is preliminary data.</text>
</comment>
<dbReference type="GO" id="GO:0016787">
    <property type="term" value="F:hydrolase activity"/>
    <property type="evidence" value="ECO:0007669"/>
    <property type="project" value="UniProtKB-KW"/>
</dbReference>
<dbReference type="InterPro" id="IPR020084">
    <property type="entry name" value="NUDIX_hydrolase_CS"/>
</dbReference>
<name>E6K068_PARDN</name>
<gene>
    <name evidence="3" type="ORF">HMPREF0620_1185</name>
</gene>
<dbReference type="PROSITE" id="PS00893">
    <property type="entry name" value="NUDIX_BOX"/>
    <property type="match status" value="1"/>
</dbReference>